<evidence type="ECO:0000256" key="10">
    <source>
        <dbReference type="ARBA" id="ARBA00023136"/>
    </source>
</evidence>
<organism evidence="15">
    <name type="scientific">Solanum lycopersicum</name>
    <name type="common">Tomato</name>
    <name type="synonym">Lycopersicon esculentum</name>
    <dbReference type="NCBI Taxonomy" id="4081"/>
    <lineage>
        <taxon>Eukaryota</taxon>
        <taxon>Viridiplantae</taxon>
        <taxon>Streptophyta</taxon>
        <taxon>Embryophyta</taxon>
        <taxon>Tracheophyta</taxon>
        <taxon>Spermatophyta</taxon>
        <taxon>Magnoliopsida</taxon>
        <taxon>eudicotyledons</taxon>
        <taxon>Gunneridae</taxon>
        <taxon>Pentapetalae</taxon>
        <taxon>asterids</taxon>
        <taxon>lamiids</taxon>
        <taxon>Solanales</taxon>
        <taxon>Solanaceae</taxon>
        <taxon>Solanoideae</taxon>
        <taxon>Solaneae</taxon>
        <taxon>Solanum</taxon>
        <taxon>Solanum subgen. Lycopersicon</taxon>
    </lineage>
</organism>
<evidence type="ECO:0000256" key="2">
    <source>
        <dbReference type="ARBA" id="ARBA00006185"/>
    </source>
</evidence>
<evidence type="ECO:0000256" key="5">
    <source>
        <dbReference type="ARBA" id="ARBA00022692"/>
    </source>
</evidence>
<dbReference type="InParanoid" id="A0A3Q7FW68"/>
<dbReference type="PaxDb" id="4081-Solyc04g008630.2.1"/>
<feature type="compositionally biased region" description="Basic and acidic residues" evidence="11">
    <location>
        <begin position="1419"/>
        <end position="1428"/>
    </location>
</feature>
<keyword evidence="5 12" id="KW-0812">Transmembrane</keyword>
<sequence length="1527" mass="174566">MMFSGQKGANGLNIFKWRRHGESSLRTGLLDDVHPEIELSDYRRAPSPGSESPSGLLNGESVSVEPISDLDLFFERLYNYYCEKGLWCIIIKWIFELLSLAFTIFFSGFFLLYVDWNGLRNAKCGMDAVESGIKPCDLANEALHLHPLKPLTLFKGTVLGYLGIFSVYWIFCFLRFFAQLRETLAIRQFYCRSLHVTDKEIQTIPWASILERVVQLQELQQLCVVKNLSIHDVVMRLMRKENYLIGMLNKGLLSFPISHWVPGAGPTISCGPNDVRSRLILPKTLEWTLNWCILQSMFDRNFCIRRDFISDPKTLKKRLMIVGVLMLLLSPFLVIFMLVYLFLRHAEQFYNHPSTASSRRWSNLSKWMFREFNEVDHLFKHRINSSAVHASDYLKQFPSPILSIVAKFISFVSGGFAAVLIIIAFLEESLLEGHIFGRNLFWYAAVFGTITAISRAAITDELLVLDPQGAMSLVVQHTHFMPKRWRGKENTEAIRTEFETLFQYTGMMLLEEMTSIFLTPYLLLFVVPKKVDDILRFIADFTVHVEGVGHVCSFSVFDFQNHGNRKYGSPFNSSRLQRSSQGKMEKSFLSFQTSYPSWQPDDHGKQFISTLKTFREQKLQLHEIGPAYRPSELQHWNPDFRGLSNRNNLFSREMPLNNLGAGFGSMWLIDGGQRNYPYILDWYYTSHPHNTSSDSRGIESRPLHTDNNEHLKDPWMPPHFVQSKDIVEDNWGHLFEDRAQSHLEATTSAPVLRESILHQDDSSSMAQSMRSQWWTRSRPQVTNPQTSFLEPPNFNSNPHDYYENFSDRSRPQVTNPQTSFLEPPNFNSNPHDYYDNFSDRISAITPDFRKVFWVYPSPCPCKSNGSSSVTRRRSRGKLGLDSSVRYRIRAKWVIRACVNGGDHHSFDMQIRDSARRGARNIVIKRFADELDAYGRVSEELEASRCSSNNFASFQEDPIVDKLRTQLGVMHPLPSPPINRNIFGLFALFFFVGVVFDKVWASRKSNAKPNNGGNSGIWSQVPPNLSSLLEKDLQRKESVEWVNMVLGKLWKVYRPGIENWIIGLLQPVIDNLKKPDYVQRVEIKQFSLGDEPLSVRSVERKTSRRVNDLQYQIGLRYTGGARMLLMLSLKFGVIPISVPVGVRNFDIDGELWVKLRLIQTEPWIGAVSWAFVSLPKIKLDLSPFRLFNLMVVGLSSYIFYGYFRFLKKLLTEDLPRLFVRPKKIVLDFQKGKTVGPIPSDRKSGQSEQPKAGEMQEGNKDYAGELSVTLVDARNLSYIIYGKTDPYVNLRLGDQVIRSKRNSQTTVIGPPGEPIWNQDFHMFVTNPRGQKLYIEAKDSLGFTDLTIGSGEVDLVSLEDTVPTDKIVILRGWGLLGPRPVGEILLRLTYKAYVEDEEDERIEARSKYLDASDDESSDFDDRDTAVYEQRGESVSSGTDKESFMDLLAALIVSEEFQGIVASETGNTKSVDDFQTREPTSRQRTPAKSVQQTSDIVPENLGESPLFWLAIVTSISVLIALNVSGSSIFNP</sequence>
<dbReference type="InterPro" id="IPR000008">
    <property type="entry name" value="C2_dom"/>
</dbReference>
<dbReference type="Pfam" id="PF04109">
    <property type="entry name" value="ATG9"/>
    <property type="match status" value="1"/>
</dbReference>
<dbReference type="FunCoup" id="A0A3Q7FW68">
    <property type="interactions" value="3244"/>
</dbReference>
<keyword evidence="8" id="KW-0445">Lipid transport</keyword>
<feature type="domain" description="C2" evidence="13">
    <location>
        <begin position="1241"/>
        <end position="1365"/>
    </location>
</feature>
<keyword evidence="4" id="KW-0813">Transport</keyword>
<feature type="transmembrane region" description="Helical" evidence="12">
    <location>
        <begin position="319"/>
        <end position="343"/>
    </location>
</feature>
<dbReference type="PROSITE" id="PS51847">
    <property type="entry name" value="SMP"/>
    <property type="match status" value="1"/>
</dbReference>
<dbReference type="InterPro" id="IPR035892">
    <property type="entry name" value="C2_domain_sf"/>
</dbReference>
<feature type="transmembrane region" description="Helical" evidence="12">
    <location>
        <begin position="401"/>
        <end position="427"/>
    </location>
</feature>
<reference evidence="15" key="2">
    <citation type="submission" date="2019-01" db="UniProtKB">
        <authorList>
            <consortium name="EnsemblPlants"/>
        </authorList>
    </citation>
    <scope>IDENTIFICATION</scope>
    <source>
        <strain evidence="15">cv. Heinz 1706</strain>
    </source>
</reference>
<evidence type="ECO:0000256" key="4">
    <source>
        <dbReference type="ARBA" id="ARBA00022448"/>
    </source>
</evidence>
<evidence type="ECO:0000256" key="3">
    <source>
        <dbReference type="ARBA" id="ARBA00018074"/>
    </source>
</evidence>
<dbReference type="GO" id="GO:0005776">
    <property type="term" value="C:autophagosome"/>
    <property type="evidence" value="ECO:0000318"/>
    <property type="project" value="GO_Central"/>
</dbReference>
<dbReference type="GO" id="GO:0034727">
    <property type="term" value="P:piecemeal microautophagy of the nucleus"/>
    <property type="evidence" value="ECO:0000318"/>
    <property type="project" value="GO_Central"/>
</dbReference>
<dbReference type="GO" id="GO:0034045">
    <property type="term" value="C:phagophore assembly site membrane"/>
    <property type="evidence" value="ECO:0007669"/>
    <property type="project" value="UniProtKB-SubCell"/>
</dbReference>
<keyword evidence="9" id="KW-0446">Lipid-binding</keyword>
<evidence type="ECO:0000313" key="15">
    <source>
        <dbReference type="EnsemblPlants" id="Solyc04g008620.3.1"/>
    </source>
</evidence>
<feature type="transmembrane region" description="Helical" evidence="12">
    <location>
        <begin position="93"/>
        <end position="113"/>
    </location>
</feature>
<evidence type="ECO:0000313" key="16">
    <source>
        <dbReference type="Proteomes" id="UP000004994"/>
    </source>
</evidence>
<feature type="transmembrane region" description="Helical" evidence="12">
    <location>
        <begin position="981"/>
        <end position="1000"/>
    </location>
</feature>
<dbReference type="Gene3D" id="2.60.40.150">
    <property type="entry name" value="C2 domain"/>
    <property type="match status" value="1"/>
</dbReference>
<dbReference type="GO" id="GO:0061709">
    <property type="term" value="P:reticulophagy"/>
    <property type="evidence" value="ECO:0000318"/>
    <property type="project" value="GO_Central"/>
</dbReference>
<comment type="subcellular location">
    <subcellularLocation>
        <location evidence="1">Preautophagosomal structure membrane</location>
        <topology evidence="1">Multi-pass membrane protein</topology>
    </subcellularLocation>
</comment>
<keyword evidence="10 12" id="KW-0472">Membrane</keyword>
<dbReference type="GO" id="GO:0034497">
    <property type="term" value="P:protein localization to phagophore assembly site"/>
    <property type="evidence" value="ECO:0000318"/>
    <property type="project" value="GO_Central"/>
</dbReference>
<dbReference type="PANTHER" id="PTHR13038">
    <property type="entry name" value="APG9 AUTOPHAGY 9"/>
    <property type="match status" value="1"/>
</dbReference>
<comment type="similarity">
    <text evidence="2">Belongs to the ATG9 family.</text>
</comment>
<dbReference type="GO" id="GO:0000423">
    <property type="term" value="P:mitophagy"/>
    <property type="evidence" value="ECO:0000318"/>
    <property type="project" value="GO_Central"/>
</dbReference>
<dbReference type="EnsemblPlants" id="Solyc04g008620.3.1">
    <property type="protein sequence ID" value="Solyc04g008620.3.1"/>
    <property type="gene ID" value="Solyc04g008620.3"/>
</dbReference>
<keyword evidence="7" id="KW-0072">Autophagy</keyword>
<dbReference type="SUPFAM" id="SSF49562">
    <property type="entry name" value="C2 domain (Calcium/lipid-binding domain, CaLB)"/>
    <property type="match status" value="1"/>
</dbReference>
<dbReference type="GO" id="GO:0006869">
    <property type="term" value="P:lipid transport"/>
    <property type="evidence" value="ECO:0007669"/>
    <property type="project" value="UniProtKB-KW"/>
</dbReference>
<feature type="compositionally biased region" description="Acidic residues" evidence="11">
    <location>
        <begin position="1408"/>
        <end position="1418"/>
    </location>
</feature>
<feature type="domain" description="SMP-LTD" evidence="14">
    <location>
        <begin position="1034"/>
        <end position="1228"/>
    </location>
</feature>
<dbReference type="InterPro" id="IPR007241">
    <property type="entry name" value="Autophagy-rel_prot_9"/>
</dbReference>
<dbReference type="Proteomes" id="UP000004994">
    <property type="component" value="Chromosome 4"/>
</dbReference>
<reference evidence="15" key="1">
    <citation type="journal article" date="2012" name="Nature">
        <title>The tomato genome sequence provides insights into fleshy fruit evolution.</title>
        <authorList>
            <consortium name="Tomato Genome Consortium"/>
        </authorList>
    </citation>
    <scope>NUCLEOTIDE SEQUENCE [LARGE SCALE GENOMIC DNA]</scope>
    <source>
        <strain evidence="15">cv. Heinz 1706</strain>
    </source>
</reference>
<feature type="region of interest" description="Disordered" evidence="11">
    <location>
        <begin position="1403"/>
        <end position="1435"/>
    </location>
</feature>
<keyword evidence="16" id="KW-1185">Reference proteome</keyword>
<evidence type="ECO:0000256" key="11">
    <source>
        <dbReference type="SAM" id="MobiDB-lite"/>
    </source>
</evidence>
<protein>
    <recommendedName>
        <fullName evidence="3">Autophagy-related protein 9</fullName>
    </recommendedName>
</protein>
<dbReference type="PANTHER" id="PTHR13038:SF10">
    <property type="entry name" value="AUTOPHAGY-RELATED PROTEIN 9"/>
    <property type="match status" value="1"/>
</dbReference>
<keyword evidence="6 12" id="KW-1133">Transmembrane helix</keyword>
<dbReference type="SMART" id="SM00239">
    <property type="entry name" value="C2"/>
    <property type="match status" value="1"/>
</dbReference>
<evidence type="ECO:0000256" key="8">
    <source>
        <dbReference type="ARBA" id="ARBA00023055"/>
    </source>
</evidence>
<feature type="transmembrane region" description="Helical" evidence="12">
    <location>
        <begin position="158"/>
        <end position="178"/>
    </location>
</feature>
<dbReference type="PROSITE" id="PS50004">
    <property type="entry name" value="C2"/>
    <property type="match status" value="1"/>
</dbReference>
<dbReference type="GO" id="GO:0008289">
    <property type="term" value="F:lipid binding"/>
    <property type="evidence" value="ECO:0007669"/>
    <property type="project" value="UniProtKB-KW"/>
</dbReference>
<dbReference type="InterPro" id="IPR031468">
    <property type="entry name" value="SMP_LBD"/>
</dbReference>
<feature type="transmembrane region" description="Helical" evidence="12">
    <location>
        <begin position="439"/>
        <end position="458"/>
    </location>
</feature>
<name>A0A3Q7FW68_SOLLC</name>
<feature type="region of interest" description="Disordered" evidence="11">
    <location>
        <begin position="1232"/>
        <end position="1256"/>
    </location>
</feature>
<feature type="region of interest" description="Disordered" evidence="11">
    <location>
        <begin position="1464"/>
        <end position="1492"/>
    </location>
</feature>
<dbReference type="GO" id="GO:0000407">
    <property type="term" value="C:phagophore assembly site"/>
    <property type="evidence" value="ECO:0000318"/>
    <property type="project" value="GO_Central"/>
</dbReference>
<feature type="compositionally biased region" description="Basic and acidic residues" evidence="11">
    <location>
        <begin position="1466"/>
        <end position="1477"/>
    </location>
</feature>
<dbReference type="Gramene" id="Solyc04g008620.3.1">
    <property type="protein sequence ID" value="Solyc04g008620.3.1"/>
    <property type="gene ID" value="Solyc04g008620.3"/>
</dbReference>
<dbReference type="CDD" id="cd21669">
    <property type="entry name" value="SMP_SF"/>
    <property type="match status" value="1"/>
</dbReference>
<feature type="transmembrane region" description="Helical" evidence="12">
    <location>
        <begin position="1502"/>
        <end position="1525"/>
    </location>
</feature>
<dbReference type="STRING" id="4081.A0A3Q7FW68"/>
<evidence type="ECO:0000256" key="9">
    <source>
        <dbReference type="ARBA" id="ARBA00023121"/>
    </source>
</evidence>
<accession>A0A3Q7FW68</accession>
<feature type="compositionally biased region" description="Polar residues" evidence="11">
    <location>
        <begin position="1478"/>
        <end position="1491"/>
    </location>
</feature>
<proteinExistence type="inferred from homology"/>
<evidence type="ECO:0000259" key="14">
    <source>
        <dbReference type="PROSITE" id="PS51847"/>
    </source>
</evidence>
<evidence type="ECO:0000256" key="12">
    <source>
        <dbReference type="SAM" id="Phobius"/>
    </source>
</evidence>
<evidence type="ECO:0000256" key="6">
    <source>
        <dbReference type="ARBA" id="ARBA00022989"/>
    </source>
</evidence>
<dbReference type="Pfam" id="PF00168">
    <property type="entry name" value="C2"/>
    <property type="match status" value="1"/>
</dbReference>
<evidence type="ECO:0000256" key="7">
    <source>
        <dbReference type="ARBA" id="ARBA00023006"/>
    </source>
</evidence>
<evidence type="ECO:0000259" key="13">
    <source>
        <dbReference type="PROSITE" id="PS50004"/>
    </source>
</evidence>
<feature type="transmembrane region" description="Helical" evidence="12">
    <location>
        <begin position="1185"/>
        <end position="1202"/>
    </location>
</feature>
<evidence type="ECO:0000256" key="1">
    <source>
        <dbReference type="ARBA" id="ARBA00004511"/>
    </source>
</evidence>